<accession>A0A4R0YL80</accession>
<evidence type="ECO:0000313" key="15">
    <source>
        <dbReference type="Proteomes" id="UP000291822"/>
    </source>
</evidence>
<dbReference type="GO" id="GO:0005506">
    <property type="term" value="F:iron ion binding"/>
    <property type="evidence" value="ECO:0007669"/>
    <property type="project" value="InterPro"/>
</dbReference>
<feature type="binding site" description="covalent" evidence="11">
    <location>
        <position position="211"/>
    </location>
    <ligand>
        <name>heme c</name>
        <dbReference type="ChEBI" id="CHEBI:61717"/>
        <label>2</label>
    </ligand>
</feature>
<dbReference type="InterPro" id="IPR009056">
    <property type="entry name" value="Cyt_c-like_dom"/>
</dbReference>
<dbReference type="SUPFAM" id="SSF46626">
    <property type="entry name" value="Cytochrome c"/>
    <property type="match status" value="3"/>
</dbReference>
<evidence type="ECO:0000256" key="6">
    <source>
        <dbReference type="ARBA" id="ARBA00022729"/>
    </source>
</evidence>
<reference evidence="14 15" key="1">
    <citation type="submission" date="2019-02" db="EMBL/GenBank/DDBJ databases">
        <title>Dyella amyloliquefaciens sp. nov., isolated from forest soil.</title>
        <authorList>
            <person name="Gao Z.-H."/>
            <person name="Qiu L.-H."/>
        </authorList>
    </citation>
    <scope>NUCLEOTIDE SEQUENCE [LARGE SCALE GENOMIC DNA]</scope>
    <source>
        <strain evidence="14 15">KACC 12747</strain>
    </source>
</reference>
<keyword evidence="5 12" id="KW-0479">Metal-binding</keyword>
<comment type="cofactor">
    <cofactor evidence="11">
        <name>heme c</name>
        <dbReference type="ChEBI" id="CHEBI:61717"/>
    </cofactor>
    <text evidence="11">Binds 3 heme c groups covalently per subunit.</text>
</comment>
<feature type="binding site" description="covalent" evidence="11">
    <location>
        <position position="335"/>
    </location>
    <ligand>
        <name>heme c</name>
        <dbReference type="ChEBI" id="CHEBI:61717"/>
        <label>3</label>
    </ligand>
</feature>
<protein>
    <submittedName>
        <fullName evidence="14">C-type cytochrome</fullName>
    </submittedName>
</protein>
<evidence type="ECO:0000256" key="1">
    <source>
        <dbReference type="ARBA" id="ARBA00004236"/>
    </source>
</evidence>
<feature type="domain" description="Cytochrome c" evidence="13">
    <location>
        <begin position="193"/>
        <end position="303"/>
    </location>
</feature>
<dbReference type="GO" id="GO:0016614">
    <property type="term" value="F:oxidoreductase activity, acting on CH-OH group of donors"/>
    <property type="evidence" value="ECO:0007669"/>
    <property type="project" value="InterPro"/>
</dbReference>
<evidence type="ECO:0000256" key="4">
    <source>
        <dbReference type="ARBA" id="ARBA00022617"/>
    </source>
</evidence>
<dbReference type="InterPro" id="IPR051459">
    <property type="entry name" value="Cytochrome_c-type_DH"/>
</dbReference>
<feature type="binding site" description="axial binding residue" evidence="12">
    <location>
        <position position="66"/>
    </location>
    <ligand>
        <name>heme c</name>
        <dbReference type="ChEBI" id="CHEBI:61717"/>
        <label>1</label>
    </ligand>
    <ligandPart>
        <name>Fe</name>
        <dbReference type="ChEBI" id="CHEBI:18248"/>
    </ligandPart>
</feature>
<feature type="binding site" description="covalent" evidence="11">
    <location>
        <position position="62"/>
    </location>
    <ligand>
        <name>heme c</name>
        <dbReference type="ChEBI" id="CHEBI:61717"/>
        <label>1</label>
    </ligand>
</feature>
<dbReference type="PANTHER" id="PTHR35008:SF8">
    <property type="entry name" value="ALCOHOL DEHYDROGENASE CYTOCHROME C SUBUNIT"/>
    <property type="match status" value="1"/>
</dbReference>
<dbReference type="Pfam" id="PF00034">
    <property type="entry name" value="Cytochrom_C"/>
    <property type="match status" value="3"/>
</dbReference>
<dbReference type="Gene3D" id="1.10.760.10">
    <property type="entry name" value="Cytochrome c-like domain"/>
    <property type="match status" value="3"/>
</dbReference>
<dbReference type="PROSITE" id="PS51007">
    <property type="entry name" value="CYTC"/>
    <property type="match status" value="3"/>
</dbReference>
<evidence type="ECO:0000256" key="10">
    <source>
        <dbReference type="ARBA" id="ARBA00023136"/>
    </source>
</evidence>
<dbReference type="InterPro" id="IPR008168">
    <property type="entry name" value="Cyt_C_IC"/>
</dbReference>
<feature type="binding site" description="covalent" evidence="11">
    <location>
        <position position="208"/>
    </location>
    <ligand>
        <name>heme c</name>
        <dbReference type="ChEBI" id="CHEBI:61717"/>
        <label>2</label>
    </ligand>
</feature>
<dbReference type="GO" id="GO:0009055">
    <property type="term" value="F:electron transfer activity"/>
    <property type="evidence" value="ECO:0007669"/>
    <property type="project" value="InterPro"/>
</dbReference>
<keyword evidence="6" id="KW-0732">Signal</keyword>
<evidence type="ECO:0000256" key="8">
    <source>
        <dbReference type="ARBA" id="ARBA00022982"/>
    </source>
</evidence>
<feature type="binding site" description="axial binding residue" evidence="12">
    <location>
        <position position="336"/>
    </location>
    <ligand>
        <name>heme c</name>
        <dbReference type="ChEBI" id="CHEBI:61717"/>
        <label>3</label>
    </ligand>
    <ligandPart>
        <name>Fe</name>
        <dbReference type="ChEBI" id="CHEBI:18248"/>
    </ligandPart>
</feature>
<keyword evidence="2" id="KW-0813">Transport</keyword>
<dbReference type="AlphaFoldDB" id="A0A4R0YL80"/>
<keyword evidence="7" id="KW-0677">Repeat</keyword>
<dbReference type="GO" id="GO:0020037">
    <property type="term" value="F:heme binding"/>
    <property type="evidence" value="ECO:0007669"/>
    <property type="project" value="InterPro"/>
</dbReference>
<dbReference type="PANTHER" id="PTHR35008">
    <property type="entry name" value="BLL4482 PROTEIN-RELATED"/>
    <property type="match status" value="1"/>
</dbReference>
<keyword evidence="3" id="KW-1003">Cell membrane</keyword>
<evidence type="ECO:0000256" key="7">
    <source>
        <dbReference type="ARBA" id="ARBA00022737"/>
    </source>
</evidence>
<dbReference type="Proteomes" id="UP000291822">
    <property type="component" value="Unassembled WGS sequence"/>
</dbReference>
<feature type="domain" description="Cytochrome c" evidence="13">
    <location>
        <begin position="48"/>
        <end position="151"/>
    </location>
</feature>
<proteinExistence type="predicted"/>
<feature type="domain" description="Cytochrome c" evidence="13">
    <location>
        <begin position="319"/>
        <end position="409"/>
    </location>
</feature>
<dbReference type="RefSeq" id="WP_131406588.1">
    <property type="nucleotide sequence ID" value="NZ_SJTG01000002.1"/>
</dbReference>
<dbReference type="PRINTS" id="PR00605">
    <property type="entry name" value="CYTCHROMECIC"/>
</dbReference>
<dbReference type="GO" id="GO:0005886">
    <property type="term" value="C:plasma membrane"/>
    <property type="evidence" value="ECO:0007669"/>
    <property type="project" value="UniProtKB-SubCell"/>
</dbReference>
<evidence type="ECO:0000313" key="14">
    <source>
        <dbReference type="EMBL" id="TCI09496.1"/>
    </source>
</evidence>
<dbReference type="InterPro" id="IPR014353">
    <property type="entry name" value="Membr-bd_ADH_cyt_c"/>
</dbReference>
<feature type="binding site" description="covalent" evidence="11">
    <location>
        <position position="65"/>
    </location>
    <ligand>
        <name>heme c</name>
        <dbReference type="ChEBI" id="CHEBI:61717"/>
        <label>1</label>
    </ligand>
</feature>
<dbReference type="EMBL" id="SJTG01000002">
    <property type="protein sequence ID" value="TCI09496.1"/>
    <property type="molecule type" value="Genomic_DNA"/>
</dbReference>
<gene>
    <name evidence="14" type="ORF">EZM97_11035</name>
</gene>
<keyword evidence="15" id="KW-1185">Reference proteome</keyword>
<sequence length="430" mass="46165">MKRVHVIVIALVLLALALAGGLLLHGGARQPVSQAASKVDASTLKDPALIARGQYLATVGDCASCHTEQGGARYAGGRVLATPFGNIPAPNLTPDRETGLGEWSFEDFWQALHSGKGRHGELLYPVFTYTSFTKVTRDDALAMYAYLQSLAPVRRAAKPLGLEFPYSVRSSLNAWRALYFHEGQYQPDETKSQAWNRGAYLVQGLGHCNECHAPRDALGGSQSNPSLAGGQIPAQNWYAPDLSTQANGGLAGWSDQDIVDLLKTGQSARGSAFGPMAEVVVQSTQHMRDDDLRAIATYLQSLPPRPLVATEKSQLNTHAIMLQGAKVYAERCADCHGKDGQGVAGIYPPLSGNSSVNEPTGINAMRVVLLGGFAPVTAGNARPYSMPPFAQQLSDSDVAAVVTYIRQSWSNQASPVLERDVIKYRHTPID</sequence>
<organism evidence="14 15">
    <name type="scientific">Dyella soli</name>
    <dbReference type="NCBI Taxonomy" id="522319"/>
    <lineage>
        <taxon>Bacteria</taxon>
        <taxon>Pseudomonadati</taxon>
        <taxon>Pseudomonadota</taxon>
        <taxon>Gammaproteobacteria</taxon>
        <taxon>Lysobacterales</taxon>
        <taxon>Rhodanobacteraceae</taxon>
        <taxon>Dyella</taxon>
    </lineage>
</organism>
<comment type="caution">
    <text evidence="14">The sequence shown here is derived from an EMBL/GenBank/DDBJ whole genome shotgun (WGS) entry which is preliminary data.</text>
</comment>
<evidence type="ECO:0000256" key="12">
    <source>
        <dbReference type="PIRSR" id="PIRSR000018-51"/>
    </source>
</evidence>
<keyword evidence="9 12" id="KW-0408">Iron</keyword>
<evidence type="ECO:0000256" key="3">
    <source>
        <dbReference type="ARBA" id="ARBA00022475"/>
    </source>
</evidence>
<evidence type="ECO:0000256" key="2">
    <source>
        <dbReference type="ARBA" id="ARBA00022448"/>
    </source>
</evidence>
<dbReference type="PIRSF" id="PIRSF000018">
    <property type="entry name" value="Mb_ADH_cyt_c"/>
    <property type="match status" value="1"/>
</dbReference>
<comment type="subcellular location">
    <subcellularLocation>
        <location evidence="1">Cell membrane</location>
    </subcellularLocation>
</comment>
<evidence type="ECO:0000259" key="13">
    <source>
        <dbReference type="PROSITE" id="PS51007"/>
    </source>
</evidence>
<evidence type="ECO:0000256" key="11">
    <source>
        <dbReference type="PIRSR" id="PIRSR000018-50"/>
    </source>
</evidence>
<dbReference type="InterPro" id="IPR036909">
    <property type="entry name" value="Cyt_c-like_dom_sf"/>
</dbReference>
<evidence type="ECO:0000256" key="9">
    <source>
        <dbReference type="ARBA" id="ARBA00023004"/>
    </source>
</evidence>
<feature type="binding site" description="covalent" evidence="11">
    <location>
        <position position="332"/>
    </location>
    <ligand>
        <name>heme c</name>
        <dbReference type="ChEBI" id="CHEBI:61717"/>
        <label>3</label>
    </ligand>
</feature>
<feature type="binding site" description="axial binding residue" evidence="12">
    <location>
        <position position="212"/>
    </location>
    <ligand>
        <name>heme c</name>
        <dbReference type="ChEBI" id="CHEBI:61717"/>
        <label>2</label>
    </ligand>
    <ligandPart>
        <name>Fe</name>
        <dbReference type="ChEBI" id="CHEBI:18248"/>
    </ligandPart>
</feature>
<evidence type="ECO:0000256" key="5">
    <source>
        <dbReference type="ARBA" id="ARBA00022723"/>
    </source>
</evidence>
<keyword evidence="4 11" id="KW-0349">Heme</keyword>
<keyword evidence="10" id="KW-0472">Membrane</keyword>
<keyword evidence="8" id="KW-0249">Electron transport</keyword>
<name>A0A4R0YL80_9GAMM</name>